<feature type="region of interest" description="Disordered" evidence="8">
    <location>
        <begin position="29"/>
        <end position="71"/>
    </location>
</feature>
<keyword evidence="6" id="KW-1015">Disulfide bond</keyword>
<evidence type="ECO:0000256" key="1">
    <source>
        <dbReference type="ARBA" id="ARBA00004613"/>
    </source>
</evidence>
<gene>
    <name evidence="10" type="ORF">AG4045_002247</name>
</gene>
<accession>A0A6L5B9T6</accession>
<dbReference type="AlphaFoldDB" id="A0A6L5B9T6"/>
<feature type="transmembrane region" description="Helical" evidence="9">
    <location>
        <begin position="6"/>
        <end position="24"/>
    </location>
</feature>
<feature type="compositionally biased region" description="Low complexity" evidence="8">
    <location>
        <begin position="52"/>
        <end position="61"/>
    </location>
</feature>
<dbReference type="GO" id="GO:0005576">
    <property type="term" value="C:extracellular region"/>
    <property type="evidence" value="ECO:0007669"/>
    <property type="project" value="UniProtKB-SubCell"/>
</dbReference>
<evidence type="ECO:0000256" key="9">
    <source>
        <dbReference type="SAM" id="Phobius"/>
    </source>
</evidence>
<reference evidence="10" key="1">
    <citation type="submission" date="2020-01" db="EMBL/GenBank/DDBJ databases">
        <title>The Celery Genome Sequence Reveals Sequential Paleo-tetraploidization, Resistance Gene Elimination, Karyotype Evolution, and Functional Innovation in Apiales.</title>
        <authorList>
            <person name="Song X."/>
        </authorList>
    </citation>
    <scope>NUCLEOTIDE SEQUENCE</scope>
    <source>
        <tissue evidence="10">Leaf</tissue>
    </source>
</reference>
<evidence type="ECO:0000256" key="5">
    <source>
        <dbReference type="ARBA" id="ARBA00022729"/>
    </source>
</evidence>
<feature type="compositionally biased region" description="Polar residues" evidence="8">
    <location>
        <begin position="29"/>
        <end position="41"/>
    </location>
</feature>
<dbReference type="EMBL" id="WRXP01001509">
    <property type="protein sequence ID" value="KAF1002238.1"/>
    <property type="molecule type" value="Genomic_DNA"/>
</dbReference>
<comment type="similarity">
    <text evidence="2 7">Belongs to the plant cysteine rich small secretory peptide family. Epidermal patterning factor subfamily.</text>
</comment>
<keyword evidence="4 7" id="KW-0964">Secreted</keyword>
<keyword evidence="9" id="KW-1133">Transmembrane helix</keyword>
<evidence type="ECO:0000313" key="10">
    <source>
        <dbReference type="EMBL" id="KAF1002238.1"/>
    </source>
</evidence>
<dbReference type="InterPro" id="IPR039455">
    <property type="entry name" value="EPFL"/>
</dbReference>
<keyword evidence="5" id="KW-0732">Signal</keyword>
<keyword evidence="9" id="KW-0812">Transmembrane</keyword>
<evidence type="ECO:0000256" key="2">
    <source>
        <dbReference type="ARBA" id="ARBA00008127"/>
    </source>
</evidence>
<keyword evidence="3 7" id="KW-0217">Developmental protein</keyword>
<sequence>MEGVRTRFYWYCYLVVIVTLLVNLNSASSRPSLLPQQNAAGSLTRERKAEAETTTTTTTTSKAEEVGAQEVIGSRPPRCEHRCNGCSPCEATQVPTNHHVGIQFTNYEPEGWKCKCGPSFFTP</sequence>
<protein>
    <recommendedName>
        <fullName evidence="7">Epidermal patterning factor-like protein</fullName>
    </recommendedName>
</protein>
<comment type="subcellular location">
    <subcellularLocation>
        <location evidence="1 7">Secreted</location>
    </subcellularLocation>
</comment>
<dbReference type="Pfam" id="PF17181">
    <property type="entry name" value="EPF"/>
    <property type="match status" value="1"/>
</dbReference>
<comment type="function">
    <text evidence="7">Controls stomatal patterning.</text>
</comment>
<evidence type="ECO:0000256" key="6">
    <source>
        <dbReference type="ARBA" id="ARBA00023157"/>
    </source>
</evidence>
<keyword evidence="9" id="KW-0472">Membrane</keyword>
<evidence type="ECO:0000256" key="4">
    <source>
        <dbReference type="ARBA" id="ARBA00022525"/>
    </source>
</evidence>
<comment type="caution">
    <text evidence="10">The sequence shown here is derived from an EMBL/GenBank/DDBJ whole genome shotgun (WGS) entry which is preliminary data.</text>
</comment>
<organism evidence="10 11">
    <name type="scientific">Apium graveolens</name>
    <name type="common">Celery</name>
    <dbReference type="NCBI Taxonomy" id="4045"/>
    <lineage>
        <taxon>Eukaryota</taxon>
        <taxon>Viridiplantae</taxon>
        <taxon>Streptophyta</taxon>
        <taxon>Embryophyta</taxon>
        <taxon>Tracheophyta</taxon>
        <taxon>Spermatophyta</taxon>
        <taxon>Magnoliopsida</taxon>
        <taxon>eudicotyledons</taxon>
        <taxon>Gunneridae</taxon>
        <taxon>Pentapetalae</taxon>
        <taxon>asterids</taxon>
        <taxon>campanulids</taxon>
        <taxon>Apiales</taxon>
        <taxon>Apiaceae</taxon>
        <taxon>Apioideae</taxon>
        <taxon>apioid superclade</taxon>
        <taxon>Apieae</taxon>
        <taxon>Apium</taxon>
    </lineage>
</organism>
<keyword evidence="11" id="KW-1185">Reference proteome</keyword>
<dbReference type="GO" id="GO:0010052">
    <property type="term" value="P:guard cell differentiation"/>
    <property type="evidence" value="ECO:0007669"/>
    <property type="project" value="UniProtKB-UniRule"/>
</dbReference>
<dbReference type="Proteomes" id="UP000593563">
    <property type="component" value="Unassembled WGS sequence"/>
</dbReference>
<proteinExistence type="inferred from homology"/>
<dbReference type="PANTHER" id="PTHR33109">
    <property type="entry name" value="EPIDERMAL PATTERNING FACTOR-LIKE PROTEIN 4"/>
    <property type="match status" value="1"/>
</dbReference>
<dbReference type="PANTHER" id="PTHR33109:SF3">
    <property type="entry name" value="EPIDERMAL PATTERNING FACTOR-LIKE PROTEIN"/>
    <property type="match status" value="1"/>
</dbReference>
<evidence type="ECO:0000256" key="3">
    <source>
        <dbReference type="ARBA" id="ARBA00022473"/>
    </source>
</evidence>
<evidence type="ECO:0000313" key="11">
    <source>
        <dbReference type="Proteomes" id="UP000593563"/>
    </source>
</evidence>
<evidence type="ECO:0000256" key="8">
    <source>
        <dbReference type="SAM" id="MobiDB-lite"/>
    </source>
</evidence>
<evidence type="ECO:0000256" key="7">
    <source>
        <dbReference type="RuleBase" id="RU367102"/>
    </source>
</evidence>
<name>A0A6L5B9T6_APIGR</name>